<dbReference type="STRING" id="86666.SAMN04490247_0971"/>
<protein>
    <submittedName>
        <fullName evidence="2">Uncharacterized protein</fullName>
    </submittedName>
</protein>
<organism evidence="2 3">
    <name type="scientific">Salimicrobium halophilum</name>
    <dbReference type="NCBI Taxonomy" id="86666"/>
    <lineage>
        <taxon>Bacteria</taxon>
        <taxon>Bacillati</taxon>
        <taxon>Bacillota</taxon>
        <taxon>Bacilli</taxon>
        <taxon>Bacillales</taxon>
        <taxon>Bacillaceae</taxon>
        <taxon>Salimicrobium</taxon>
    </lineage>
</organism>
<proteinExistence type="predicted"/>
<keyword evidence="1" id="KW-1133">Transmembrane helix</keyword>
<keyword evidence="3" id="KW-1185">Reference proteome</keyword>
<feature type="transmembrane region" description="Helical" evidence="1">
    <location>
        <begin position="48"/>
        <end position="68"/>
    </location>
</feature>
<evidence type="ECO:0000313" key="3">
    <source>
        <dbReference type="Proteomes" id="UP000199225"/>
    </source>
</evidence>
<sequence length="219" mass="24470">MIKSRKAIISSLLIMCLCMVLFFPYPDNPMVGVRSALWSFPIMNEEGYIIRGIIGAVLFVTGLILLAAGMKKYRFRAVILLILLYTALPPVLIKVHQETFASGIGAVSLKDNGLCEFEKRSEDVVNGHCELFLHNRSNDPVTFELKFLDSSFADMDMRVESLMNIGGPYSITIGANQERMIEVDKPIDVSDMAEGDYVENGTSFEVHLKLINDGNERIL</sequence>
<feature type="transmembrane region" description="Helical" evidence="1">
    <location>
        <begin position="75"/>
        <end position="93"/>
    </location>
</feature>
<name>A0A1G8RDV6_9BACI</name>
<dbReference type="RefSeq" id="WP_093192602.1">
    <property type="nucleotide sequence ID" value="NZ_FNEV01000002.1"/>
</dbReference>
<dbReference type="Proteomes" id="UP000199225">
    <property type="component" value="Unassembled WGS sequence"/>
</dbReference>
<dbReference type="AlphaFoldDB" id="A0A1G8RDV6"/>
<keyword evidence="1" id="KW-0472">Membrane</keyword>
<dbReference type="OrthoDB" id="2476187at2"/>
<dbReference type="EMBL" id="FNEV01000002">
    <property type="protein sequence ID" value="SDJ15101.1"/>
    <property type="molecule type" value="Genomic_DNA"/>
</dbReference>
<gene>
    <name evidence="2" type="ORF">SAMN04490247_0971</name>
</gene>
<keyword evidence="1" id="KW-0812">Transmembrane</keyword>
<accession>A0A1G8RDV6</accession>
<evidence type="ECO:0000256" key="1">
    <source>
        <dbReference type="SAM" id="Phobius"/>
    </source>
</evidence>
<feature type="transmembrane region" description="Helical" evidence="1">
    <location>
        <begin position="7"/>
        <end position="25"/>
    </location>
</feature>
<evidence type="ECO:0000313" key="2">
    <source>
        <dbReference type="EMBL" id="SDJ15101.1"/>
    </source>
</evidence>
<reference evidence="3" key="1">
    <citation type="submission" date="2016-10" db="EMBL/GenBank/DDBJ databases">
        <authorList>
            <person name="Varghese N."/>
            <person name="Submissions S."/>
        </authorList>
    </citation>
    <scope>NUCLEOTIDE SEQUENCE [LARGE SCALE GENOMIC DNA]</scope>
    <source>
        <strain evidence="3">DSM 4771</strain>
    </source>
</reference>